<feature type="compositionally biased region" description="Polar residues" evidence="1">
    <location>
        <begin position="935"/>
        <end position="954"/>
    </location>
</feature>
<sequence>MDLFNPLPSSTYDQNTLETPTQDISNYYTEQQTNGEFPFPPLQWPNNRGSGKFMDVLEMGKTSNMCFLGKETSTALLRKQATTAAISIAHQGSSSKFWWADQNVRLKSKSVWKPKSGLYQLQPPTRVHKINSHRRKDKFSTKLQISRLSTHYTALGIDFRTIESVLEKDRHYELARTNYDLSVGNLLTSFRPWNWNSEEFGCSLIPNPIPTKLERGLNLLDLDKPLGGYDIEGGEFSDSGEDDDDDDNDAGLDNCFGDSDDDEFKVFRTLLDKGKSSKRSSRKAKSKSSDNSKSSRYASRSWVAMPTGLQSKGLRVYPCPSPNDTVEARLRNKNPRSNDRRFEHRIISEYMTPIRELATIPKDPRLLAVRSMGGINIVATFEMVSPLGAPNIEALTLPTQYSYAEANQWVINMSPNKWNVADMALSSSDNSIHIWNYNNQTVECLRQSDPYLENENEWSICQYWNTPKSFLVCDSRALLSLDSRTSTQRNTTIMFDVNDFINSLPTSTSKNYDSKEYITAICPSEFNPLHAAMCTNKYLRIFDQRYTKSPIITWSHSFLPHDPPRFMLSVKNDVAPDCWPCGTGSFIISSRVNGKSAVYTYGPSGGLSLPCSGYDQSSLVPFSYHNRVEANSSANISSDVDWFTPWKHIKPNDFNVAPGLSGIAVCKAENDDDPGLSYYVFQLASDNSLYGQTYSAVSSQLDQSSSSSAAVVSNMYSTKTDSNGGVENEKNEEVVLNSSGEKRIMFKDWYFDKKSGLVMDGTDTCMFTKKKLGEYSASLMNDEVSELCDYRRMDIRALYKFACLGPDKIMESIVGRLFDQNEHMDSVMSAITKGQSGEVNNNNGNNDGGDDAQNNSEDSSKLVPLKTLKEMVESATEDYRPGWYEGFKVDEALANELLSKFNENPDRISELALVSKIEEEEEDVDMVMETQMSEDYPSQNISSRQGVPVNSATLAGNNNGDGDGAADRNISIKPSTGTFSSLYKSLSEKHKTDDKKMRISDKTLNALASDIWLSSVRIQAKNSQGAEKDPEDEMGLGETSKTMALKKMGEKSREYKFTSVLPKNTEIKLTKAALGLSRTWEKLPSNAFDLDSAVRDGHGYTSASDSQGGYSSSGISSYSVSLRPVSSRHYPDQLQQQLQSQSASQRGTAPTTPRSATSSQSFFPTTPTVRKAPDVGSTRTTRRRRALYSSKTQFPSNSMISSTSNSPIVGSQQVRAADMQVQPGLASSARKLKPVPSIKLEPLNVFGSPVGQNLPDASARPGPQPQAPVIPQTPHRRHPNALNIMTTGPGSGTTPTSKRRTKRPRVSGF</sequence>
<feature type="region of interest" description="Disordered" evidence="1">
    <location>
        <begin position="277"/>
        <end position="300"/>
    </location>
</feature>
<evidence type="ECO:0000256" key="1">
    <source>
        <dbReference type="SAM" id="MobiDB-lite"/>
    </source>
</evidence>
<feature type="compositionally biased region" description="Low complexity" evidence="1">
    <location>
        <begin position="1102"/>
        <end position="1168"/>
    </location>
</feature>
<feature type="compositionally biased region" description="Low complexity" evidence="1">
    <location>
        <begin position="289"/>
        <end position="300"/>
    </location>
</feature>
<feature type="region of interest" description="Disordered" evidence="1">
    <location>
        <begin position="1249"/>
        <end position="1309"/>
    </location>
</feature>
<feature type="compositionally biased region" description="Low complexity" evidence="1">
    <location>
        <begin position="840"/>
        <end position="855"/>
    </location>
</feature>
<name>A0A9W8A7W3_9FUNG</name>
<reference evidence="2" key="1">
    <citation type="submission" date="2022-07" db="EMBL/GenBank/DDBJ databases">
        <title>Phylogenomic reconstructions and comparative analyses of Kickxellomycotina fungi.</title>
        <authorList>
            <person name="Reynolds N.K."/>
            <person name="Stajich J.E."/>
            <person name="Barry K."/>
            <person name="Grigoriev I.V."/>
            <person name="Crous P."/>
            <person name="Smith M.E."/>
        </authorList>
    </citation>
    <scope>NUCLEOTIDE SEQUENCE</scope>
    <source>
        <strain evidence="2">NBRC 100468</strain>
    </source>
</reference>
<gene>
    <name evidence="2" type="ORF">H4219_002061</name>
</gene>
<feature type="region of interest" description="Disordered" evidence="1">
    <location>
        <begin position="935"/>
        <end position="971"/>
    </location>
</feature>
<protein>
    <submittedName>
        <fullName evidence="2">Uncharacterized protein</fullName>
    </submittedName>
</protein>
<feature type="region of interest" description="Disordered" evidence="1">
    <location>
        <begin position="1099"/>
        <end position="1206"/>
    </location>
</feature>
<feature type="compositionally biased region" description="Basic residues" evidence="1">
    <location>
        <begin position="277"/>
        <end position="286"/>
    </location>
</feature>
<dbReference type="SUPFAM" id="SSF50978">
    <property type="entry name" value="WD40 repeat-like"/>
    <property type="match status" value="1"/>
</dbReference>
<proteinExistence type="predicted"/>
<accession>A0A9W8A7W3</accession>
<keyword evidence="3" id="KW-1185">Reference proteome</keyword>
<dbReference type="PANTHER" id="PTHR15319">
    <property type="entry name" value="TATA BOX-BINDING PROTEIN ASSOCIATED FACTOR RNA POLYMERASE I SUBUNIT C"/>
    <property type="match status" value="1"/>
</dbReference>
<feature type="region of interest" description="Disordered" evidence="1">
    <location>
        <begin position="834"/>
        <end position="863"/>
    </location>
</feature>
<feature type="compositionally biased region" description="Acidic residues" evidence="1">
    <location>
        <begin position="232"/>
        <end position="250"/>
    </location>
</feature>
<dbReference type="GO" id="GO:0001164">
    <property type="term" value="F:RNA polymerase I core promoter sequence-specific DNA binding"/>
    <property type="evidence" value="ECO:0007669"/>
    <property type="project" value="TreeGrafter"/>
</dbReference>
<feature type="region of interest" description="Disordered" evidence="1">
    <location>
        <begin position="231"/>
        <end position="256"/>
    </location>
</feature>
<dbReference type="InterPro" id="IPR036322">
    <property type="entry name" value="WD40_repeat_dom_sf"/>
</dbReference>
<dbReference type="InterPro" id="IPR038801">
    <property type="entry name" value="TAF1C"/>
</dbReference>
<organism evidence="2 3">
    <name type="scientific">Mycoemilia scoparia</name>
    <dbReference type="NCBI Taxonomy" id="417184"/>
    <lineage>
        <taxon>Eukaryota</taxon>
        <taxon>Fungi</taxon>
        <taxon>Fungi incertae sedis</taxon>
        <taxon>Zoopagomycota</taxon>
        <taxon>Kickxellomycotina</taxon>
        <taxon>Kickxellomycetes</taxon>
        <taxon>Kickxellales</taxon>
        <taxon>Kickxellaceae</taxon>
        <taxon>Mycoemilia</taxon>
    </lineage>
</organism>
<evidence type="ECO:0000313" key="2">
    <source>
        <dbReference type="EMBL" id="KAJ1919299.1"/>
    </source>
</evidence>
<dbReference type="EMBL" id="JANBPU010000029">
    <property type="protein sequence ID" value="KAJ1919299.1"/>
    <property type="molecule type" value="Genomic_DNA"/>
</dbReference>
<evidence type="ECO:0000313" key="3">
    <source>
        <dbReference type="Proteomes" id="UP001150538"/>
    </source>
</evidence>
<comment type="caution">
    <text evidence="2">The sequence shown here is derived from an EMBL/GenBank/DDBJ whole genome shotgun (WGS) entry which is preliminary data.</text>
</comment>
<feature type="compositionally biased region" description="Low complexity" evidence="1">
    <location>
        <begin position="1195"/>
        <end position="1206"/>
    </location>
</feature>
<dbReference type="PANTHER" id="PTHR15319:SF1">
    <property type="entry name" value="TATA BOX-BINDING PROTEIN-ASSOCIATED FACTOR RNA POLYMERASE I SUBUNIT C"/>
    <property type="match status" value="1"/>
</dbReference>
<dbReference type="GO" id="GO:0001650">
    <property type="term" value="C:fibrillar center"/>
    <property type="evidence" value="ECO:0007669"/>
    <property type="project" value="TreeGrafter"/>
</dbReference>
<feature type="compositionally biased region" description="Basic residues" evidence="1">
    <location>
        <begin position="1297"/>
        <end position="1309"/>
    </location>
</feature>
<dbReference type="OrthoDB" id="5597601at2759"/>
<feature type="compositionally biased region" description="Low complexity" evidence="1">
    <location>
        <begin position="1286"/>
        <end position="1296"/>
    </location>
</feature>
<dbReference type="Proteomes" id="UP001150538">
    <property type="component" value="Unassembled WGS sequence"/>
</dbReference>